<sequence>MTRALSIMLVGLVFVLAAIVKLPSIADGAPNLEATYHVILTDRALAESPASEHHFLPTISLGKPQDKRLAWGATLPLSSGHYVYASFPIAGFLAPYLYFRVTGQEPGRLPLFQFTILLQAGVVLALMALLVRVLRAVNVPKDRIWPAAAAGALTQILACEAMLSYGPIYWTQQLYQLVLILGLLCLLEIVRRDARGCAVPLAALAVICFVGPWFEWTCLVFSAGILALFAWKGRQAPSYRRPALLIAGATALGIVLMIAHYAVFAGFNDTLRALARQGVTRSALAANPLKLAMGYGTSYGLLLPIGFAAAVLVWQRRARLPEPFIRIFLPILFLAAFPLLENLVVLQHAVRFSYDRLKFILPLAILIAYAMTLMGRRIWIAWALLAIAFAQNVWSYQHLLDARSGWAAVDVHNRRFAAAVGARTDLSCATIAMAGPARAYINLLFDRGIREQTHFADFRRVAEGTGGAGCGFVHLTAVRFGPDLPRFTQARIWRDGRWSEVVAR</sequence>
<evidence type="ECO:0000313" key="3">
    <source>
        <dbReference type="Proteomes" id="UP000322077"/>
    </source>
</evidence>
<accession>A0A5D9CET0</accession>
<feature type="transmembrane region" description="Helical" evidence="1">
    <location>
        <begin position="111"/>
        <end position="131"/>
    </location>
</feature>
<feature type="transmembrane region" description="Helical" evidence="1">
    <location>
        <begin position="202"/>
        <end position="231"/>
    </location>
</feature>
<feature type="transmembrane region" description="Helical" evidence="1">
    <location>
        <begin position="143"/>
        <end position="162"/>
    </location>
</feature>
<reference evidence="2 3" key="1">
    <citation type="submission" date="2019-08" db="EMBL/GenBank/DDBJ databases">
        <authorList>
            <person name="Wang G."/>
            <person name="Xu Z."/>
        </authorList>
    </citation>
    <scope>NUCLEOTIDE SEQUENCE [LARGE SCALE GENOMIC DNA]</scope>
    <source>
        <strain evidence="2 3">ZX</strain>
    </source>
</reference>
<dbReference type="EMBL" id="VTOU01000001">
    <property type="protein sequence ID" value="TZG29500.1"/>
    <property type="molecule type" value="Genomic_DNA"/>
</dbReference>
<dbReference type="AlphaFoldDB" id="A0A5D9CET0"/>
<feature type="transmembrane region" description="Helical" evidence="1">
    <location>
        <begin position="243"/>
        <end position="264"/>
    </location>
</feature>
<dbReference type="RefSeq" id="WP_149521163.1">
    <property type="nucleotide sequence ID" value="NZ_VTOU01000001.1"/>
</dbReference>
<evidence type="ECO:0000313" key="2">
    <source>
        <dbReference type="EMBL" id="TZG29500.1"/>
    </source>
</evidence>
<feature type="transmembrane region" description="Helical" evidence="1">
    <location>
        <begin position="297"/>
        <end position="315"/>
    </location>
</feature>
<protein>
    <recommendedName>
        <fullName evidence="4">Glycosyltransferase RgtA/B/C/D-like domain-containing protein</fullName>
    </recommendedName>
</protein>
<organism evidence="2 3">
    <name type="scientific">Sphingomonas montanisoli</name>
    <dbReference type="NCBI Taxonomy" id="2606412"/>
    <lineage>
        <taxon>Bacteria</taxon>
        <taxon>Pseudomonadati</taxon>
        <taxon>Pseudomonadota</taxon>
        <taxon>Alphaproteobacteria</taxon>
        <taxon>Sphingomonadales</taxon>
        <taxon>Sphingomonadaceae</taxon>
        <taxon>Sphingomonas</taxon>
    </lineage>
</organism>
<evidence type="ECO:0008006" key="4">
    <source>
        <dbReference type="Google" id="ProtNLM"/>
    </source>
</evidence>
<name>A0A5D9CET0_9SPHN</name>
<proteinExistence type="predicted"/>
<dbReference type="Proteomes" id="UP000322077">
    <property type="component" value="Unassembled WGS sequence"/>
</dbReference>
<keyword evidence="1" id="KW-1133">Transmembrane helix</keyword>
<keyword evidence="1" id="KW-0812">Transmembrane</keyword>
<feature type="transmembrane region" description="Helical" evidence="1">
    <location>
        <begin position="356"/>
        <end position="372"/>
    </location>
</feature>
<keyword evidence="3" id="KW-1185">Reference proteome</keyword>
<gene>
    <name evidence="2" type="ORF">FYJ91_05100</name>
</gene>
<evidence type="ECO:0000256" key="1">
    <source>
        <dbReference type="SAM" id="Phobius"/>
    </source>
</evidence>
<feature type="transmembrane region" description="Helical" evidence="1">
    <location>
        <begin position="327"/>
        <end position="350"/>
    </location>
</feature>
<keyword evidence="1" id="KW-0472">Membrane</keyword>
<comment type="caution">
    <text evidence="2">The sequence shown here is derived from an EMBL/GenBank/DDBJ whole genome shotgun (WGS) entry which is preliminary data.</text>
</comment>
<feature type="transmembrane region" description="Helical" evidence="1">
    <location>
        <begin position="81"/>
        <end position="99"/>
    </location>
</feature>
<feature type="transmembrane region" description="Helical" evidence="1">
    <location>
        <begin position="174"/>
        <end position="190"/>
    </location>
</feature>